<dbReference type="InterPro" id="IPR029063">
    <property type="entry name" value="SAM-dependent_MTases_sf"/>
</dbReference>
<accession>A0A6J5ZR74</accession>
<dbReference type="AlphaFoldDB" id="A0A6J5ZR74"/>
<evidence type="ECO:0000313" key="1">
    <source>
        <dbReference type="EMBL" id="CAB4343357.1"/>
    </source>
</evidence>
<dbReference type="Gene3D" id="3.40.50.150">
    <property type="entry name" value="Vaccinia Virus protein VP39"/>
    <property type="match status" value="1"/>
</dbReference>
<reference evidence="1" key="1">
    <citation type="submission" date="2020-05" db="EMBL/GenBank/DDBJ databases">
        <authorList>
            <person name="Chiriac C."/>
            <person name="Salcher M."/>
            <person name="Ghai R."/>
            <person name="Kavagutti S V."/>
        </authorList>
    </citation>
    <scope>NUCLEOTIDE SEQUENCE</scope>
</reference>
<organism evidence="1">
    <name type="scientific">freshwater metagenome</name>
    <dbReference type="NCBI Taxonomy" id="449393"/>
    <lineage>
        <taxon>unclassified sequences</taxon>
        <taxon>metagenomes</taxon>
        <taxon>ecological metagenomes</taxon>
    </lineage>
</organism>
<gene>
    <name evidence="1" type="ORF">UFOPK3522_00821</name>
</gene>
<name>A0A6J5ZR74_9ZZZZ</name>
<dbReference type="EMBL" id="CAESAO010000059">
    <property type="protein sequence ID" value="CAB4343357.1"/>
    <property type="molecule type" value="Genomic_DNA"/>
</dbReference>
<sequence length="69" mass="6909">MVRDPGLRKESVAAVAEFARERCGASILGFASSGLPGPKGNQESFIHLAEGDRAGALGNLGAALDGAGL</sequence>
<protein>
    <submittedName>
        <fullName evidence="1">Unannotated protein</fullName>
    </submittedName>
</protein>
<proteinExistence type="predicted"/>